<dbReference type="Pfam" id="PF13041">
    <property type="entry name" value="PPR_2"/>
    <property type="match status" value="2"/>
</dbReference>
<feature type="repeat" description="PPR" evidence="3">
    <location>
        <begin position="332"/>
        <end position="366"/>
    </location>
</feature>
<dbReference type="InterPro" id="IPR051240">
    <property type="entry name" value="Mito_RNA-Proc/Resp"/>
</dbReference>
<feature type="repeat" description="PPR" evidence="3">
    <location>
        <begin position="367"/>
        <end position="401"/>
    </location>
</feature>
<reference evidence="5" key="1">
    <citation type="submission" date="2023-05" db="EMBL/GenBank/DDBJ databases">
        <authorList>
            <person name="Huff M."/>
        </authorList>
    </citation>
    <scope>NUCLEOTIDE SEQUENCE</scope>
</reference>
<dbReference type="GO" id="GO:0003729">
    <property type="term" value="F:mRNA binding"/>
    <property type="evidence" value="ECO:0007669"/>
    <property type="project" value="TreeGrafter"/>
</dbReference>
<proteinExistence type="inferred from homology"/>
<keyword evidence="2" id="KW-0677">Repeat</keyword>
<dbReference type="InterPro" id="IPR002156">
    <property type="entry name" value="RNaseH_domain"/>
</dbReference>
<feature type="repeat" description="PPR" evidence="3">
    <location>
        <begin position="402"/>
        <end position="436"/>
    </location>
</feature>
<dbReference type="SUPFAM" id="SSF81901">
    <property type="entry name" value="HCP-like"/>
    <property type="match status" value="1"/>
</dbReference>
<accession>A0AAD2DZ53</accession>
<dbReference type="SUPFAM" id="SSF48452">
    <property type="entry name" value="TPR-like"/>
    <property type="match status" value="1"/>
</dbReference>
<feature type="repeat" description="PPR" evidence="3">
    <location>
        <begin position="297"/>
        <end position="331"/>
    </location>
</feature>
<feature type="repeat" description="PPR" evidence="3">
    <location>
        <begin position="193"/>
        <end position="223"/>
    </location>
</feature>
<dbReference type="Pfam" id="PF13812">
    <property type="entry name" value="PPR_3"/>
    <property type="match status" value="1"/>
</dbReference>
<dbReference type="NCBIfam" id="TIGR00756">
    <property type="entry name" value="PPR"/>
    <property type="match status" value="9"/>
</dbReference>
<name>A0AAD2DZ53_9LAMI</name>
<dbReference type="Proteomes" id="UP000834106">
    <property type="component" value="Chromosome 12"/>
</dbReference>
<evidence type="ECO:0000313" key="6">
    <source>
        <dbReference type="Proteomes" id="UP000834106"/>
    </source>
</evidence>
<dbReference type="PANTHER" id="PTHR47933:SF22">
    <property type="entry name" value="REPEAT-CONTAINING PROTEIN, PUTATIVE-RELATED"/>
    <property type="match status" value="1"/>
</dbReference>
<evidence type="ECO:0000256" key="3">
    <source>
        <dbReference type="PROSITE-ProRule" id="PRU00708"/>
    </source>
</evidence>
<dbReference type="EMBL" id="OU503047">
    <property type="protein sequence ID" value="CAI9773157.1"/>
    <property type="molecule type" value="Genomic_DNA"/>
</dbReference>
<feature type="repeat" description="PPR" evidence="3">
    <location>
        <begin position="261"/>
        <end position="295"/>
    </location>
</feature>
<protein>
    <recommendedName>
        <fullName evidence="4">RNase H type-1 domain-containing protein</fullName>
    </recommendedName>
</protein>
<comment type="similarity">
    <text evidence="1">Belongs to the PPR family. P subfamily.</text>
</comment>
<feature type="repeat" description="PPR" evidence="3">
    <location>
        <begin position="473"/>
        <end position="507"/>
    </location>
</feature>
<gene>
    <name evidence="5" type="ORF">FPE_LOCUS20587</name>
</gene>
<keyword evidence="6" id="KW-1185">Reference proteome</keyword>
<evidence type="ECO:0000313" key="5">
    <source>
        <dbReference type="EMBL" id="CAI9773157.1"/>
    </source>
</evidence>
<dbReference type="Pfam" id="PF01535">
    <property type="entry name" value="PPR"/>
    <property type="match status" value="2"/>
</dbReference>
<dbReference type="CDD" id="cd06222">
    <property type="entry name" value="RNase_H_like"/>
    <property type="match status" value="1"/>
</dbReference>
<dbReference type="InterPro" id="IPR044730">
    <property type="entry name" value="RNase_H-like_dom_plant"/>
</dbReference>
<feature type="repeat" description="PPR" evidence="3">
    <location>
        <begin position="225"/>
        <end position="259"/>
    </location>
</feature>
<dbReference type="PANTHER" id="PTHR47933">
    <property type="entry name" value="PENTATRICOPEPTIDE REPEAT-CONTAINING PROTEIN 1, MITOCHONDRIAL"/>
    <property type="match status" value="1"/>
</dbReference>
<dbReference type="Gene3D" id="1.25.40.10">
    <property type="entry name" value="Tetratricopeptide repeat domain"/>
    <property type="match status" value="4"/>
</dbReference>
<dbReference type="InterPro" id="IPR002885">
    <property type="entry name" value="PPR_rpt"/>
</dbReference>
<evidence type="ECO:0000256" key="1">
    <source>
        <dbReference type="ARBA" id="ARBA00007626"/>
    </source>
</evidence>
<evidence type="ECO:0000259" key="4">
    <source>
        <dbReference type="Pfam" id="PF13456"/>
    </source>
</evidence>
<sequence length="680" mass="76055">MTTVTAAASNHRLAQPLSLITSITSLLQSLNPQHPSTHQNPDPSLLNHFSPYLTPTLVIQTIKSQTSPYHSLFFFNWASCLSSNSNNYTHNHFSYIAITDKLISHKLFSLATDLLKSHDRFSDFMVGKFIKAHGDLGHLKWAVKLLHQVKEREFGYCLFSYNALLGVLVKANRFDLAWGYFGQIVKEGVVKPDVSTYTIMIKGLCKVGRLDDAWKLFDEMPLERNLVTCNTIIDGFCKKNFVENARKIVDKMVRNETCLPDVVTYTTLIDGYCKKGEVENAMKCFDEMVKRGSCAPNLLTYNVLINGLCLKGNLDEARRMMTRMRLSGVRDNVATCTSLLRGYCIAGRSNEAIQFFKEMVSLGMSLDGKSYSIVVNEYCKLGRPDEGFALLREMRARGINLNVAGFNAVLRSLVQLQELDKAILLLKHMPRMGCIPNFLSYNVVIIGLVSAKRRMQEVEMLVNDMLQDGHGLDATLYSFLVKACCENGDINKAIWLFKKMIDAKYVINLECFAVLCGELLATGRASEVKNLFKQLRNVLPGAAAILSIPLSGRQRDNSIIWHYELQGVCTVGTGYRFLIDVGTDSMGTSAWSDAPWGKTLWKVLAFIKLNTDAAVQSGVKVFQMGVVIRDHAGVVLVIRRLLGILSVENAEATAIRDRLNFAKENHLNVEIVESDSLHVA</sequence>
<dbReference type="Pfam" id="PF12854">
    <property type="entry name" value="PPR_1"/>
    <property type="match status" value="2"/>
</dbReference>
<dbReference type="AlphaFoldDB" id="A0AAD2DZ53"/>
<organism evidence="5 6">
    <name type="scientific">Fraxinus pennsylvanica</name>
    <dbReference type="NCBI Taxonomy" id="56036"/>
    <lineage>
        <taxon>Eukaryota</taxon>
        <taxon>Viridiplantae</taxon>
        <taxon>Streptophyta</taxon>
        <taxon>Embryophyta</taxon>
        <taxon>Tracheophyta</taxon>
        <taxon>Spermatophyta</taxon>
        <taxon>Magnoliopsida</taxon>
        <taxon>eudicotyledons</taxon>
        <taxon>Gunneridae</taxon>
        <taxon>Pentapetalae</taxon>
        <taxon>asterids</taxon>
        <taxon>lamiids</taxon>
        <taxon>Lamiales</taxon>
        <taxon>Oleaceae</taxon>
        <taxon>Oleeae</taxon>
        <taxon>Fraxinus</taxon>
    </lineage>
</organism>
<dbReference type="InterPro" id="IPR011990">
    <property type="entry name" value="TPR-like_helical_dom_sf"/>
</dbReference>
<dbReference type="Pfam" id="PF13456">
    <property type="entry name" value="RVT_3"/>
    <property type="match status" value="1"/>
</dbReference>
<feature type="domain" description="RNase H type-1" evidence="4">
    <location>
        <begin position="610"/>
        <end position="679"/>
    </location>
</feature>
<dbReference type="PROSITE" id="PS51375">
    <property type="entry name" value="PPR"/>
    <property type="match status" value="9"/>
</dbReference>
<dbReference type="GO" id="GO:0004523">
    <property type="term" value="F:RNA-DNA hybrid ribonuclease activity"/>
    <property type="evidence" value="ECO:0007669"/>
    <property type="project" value="InterPro"/>
</dbReference>
<feature type="repeat" description="PPR" evidence="3">
    <location>
        <begin position="157"/>
        <end position="191"/>
    </location>
</feature>
<evidence type="ECO:0000256" key="2">
    <source>
        <dbReference type="ARBA" id="ARBA00022737"/>
    </source>
</evidence>